<dbReference type="PROSITE" id="PS51129">
    <property type="entry name" value="PDXS_SNZ_2"/>
    <property type="match status" value="1"/>
</dbReference>
<comment type="caution">
    <text evidence="11">The sequence shown here is derived from an EMBL/GenBank/DDBJ whole genome shotgun (WGS) entry which is preliminary data.</text>
</comment>
<dbReference type="HAMAP" id="MF_01824">
    <property type="entry name" value="PdxS"/>
    <property type="match status" value="1"/>
</dbReference>
<dbReference type="GO" id="GO:0036381">
    <property type="term" value="F:pyridoxal 5'-phosphate synthase (glutamine hydrolysing) activity"/>
    <property type="evidence" value="ECO:0007669"/>
    <property type="project" value="UniProtKB-UniRule"/>
</dbReference>
<dbReference type="PANTHER" id="PTHR31829:SF0">
    <property type="entry name" value="PYRIDOXAL 5'-PHOSPHATE SYNTHASE SUBUNIT SNZ1-RELATED"/>
    <property type="match status" value="1"/>
</dbReference>
<dbReference type="SUPFAM" id="SSF51366">
    <property type="entry name" value="Ribulose-phoshate binding barrel"/>
    <property type="match status" value="1"/>
</dbReference>
<dbReference type="GO" id="GO:0006520">
    <property type="term" value="P:amino acid metabolic process"/>
    <property type="evidence" value="ECO:0007669"/>
    <property type="project" value="TreeGrafter"/>
</dbReference>
<comment type="catalytic activity">
    <reaction evidence="6 8">
        <text>aldehydo-D-ribose 5-phosphate + D-glyceraldehyde 3-phosphate + L-glutamine = pyridoxal 5'-phosphate + L-glutamate + phosphate + 3 H2O + H(+)</text>
        <dbReference type="Rhea" id="RHEA:31507"/>
        <dbReference type="ChEBI" id="CHEBI:15377"/>
        <dbReference type="ChEBI" id="CHEBI:15378"/>
        <dbReference type="ChEBI" id="CHEBI:29985"/>
        <dbReference type="ChEBI" id="CHEBI:43474"/>
        <dbReference type="ChEBI" id="CHEBI:58273"/>
        <dbReference type="ChEBI" id="CHEBI:58359"/>
        <dbReference type="ChEBI" id="CHEBI:59776"/>
        <dbReference type="ChEBI" id="CHEBI:597326"/>
        <dbReference type="EC" id="4.3.3.6"/>
    </reaction>
</comment>
<dbReference type="Proteomes" id="UP000230088">
    <property type="component" value="Unassembled WGS sequence"/>
</dbReference>
<proteinExistence type="inferred from homology"/>
<keyword evidence="3 8" id="KW-0663">Pyridoxal phosphate</keyword>
<dbReference type="NCBIfam" id="NF003215">
    <property type="entry name" value="PRK04180.1"/>
    <property type="match status" value="1"/>
</dbReference>
<dbReference type="InterPro" id="IPR001852">
    <property type="entry name" value="PdxS/SNZ"/>
</dbReference>
<sequence>MKITKKIIANTGTERLKRGFAKMQKGGVIMDVVNAEQAKIAERAGAVAVMALERVPADIRAAGGVARMADPQKVVEIIEMVTIPVMAKCRIGHFAEAQVLEALGVDMIDESEVLTPADEESHIDKKKFVAPFVCGARNLGEALRRIQEGAAMLRTKGEPGTGNIVEAVRHMKLLNKEIAVLKRMTGLQLKKKAKEYRVDLELVKETKKLGRLPVVNFAAGGIAIPADAALMMQLGADGIFVGSGIFKSASPEKYARAIVKATLHYDDPKLVAEVSKGLGEAMPGLDIKKLPKDQLMQTRST</sequence>
<keyword evidence="5 8" id="KW-0704">Schiff base</keyword>
<dbReference type="PIRSF" id="PIRSF029271">
    <property type="entry name" value="Pdx1"/>
    <property type="match status" value="1"/>
</dbReference>
<dbReference type="AlphaFoldDB" id="A0A2H0YM20"/>
<evidence type="ECO:0000256" key="9">
    <source>
        <dbReference type="PROSITE-ProRule" id="PRU00481"/>
    </source>
</evidence>
<reference evidence="12" key="1">
    <citation type="submission" date="2017-09" db="EMBL/GenBank/DDBJ databases">
        <title>Depth-based differentiation of microbial function through sediment-hosted aquifers and enrichment of novel symbionts in the deep terrestrial subsurface.</title>
        <authorList>
            <person name="Probst A.J."/>
            <person name="Ladd B."/>
            <person name="Jarett J.K."/>
            <person name="Geller-Mcgrath D.E."/>
            <person name="Sieber C.M.K."/>
            <person name="Emerson J.B."/>
            <person name="Anantharaman K."/>
            <person name="Thomas B.C."/>
            <person name="Malmstrom R."/>
            <person name="Stieglmeier M."/>
            <person name="Klingl A."/>
            <person name="Woyke T."/>
            <person name="Ryan C.M."/>
            <person name="Banfield J.F."/>
        </authorList>
    </citation>
    <scope>NUCLEOTIDE SEQUENCE [LARGE SCALE GENOMIC DNA]</scope>
</reference>
<dbReference type="InterPro" id="IPR013785">
    <property type="entry name" value="Aldolase_TIM"/>
</dbReference>
<comment type="pathway">
    <text evidence="1 8">Cofactor biosynthesis; pyridoxal 5'-phosphate biosynthesis.</text>
</comment>
<feature type="binding site" evidence="8">
    <location>
        <position position="221"/>
    </location>
    <ligand>
        <name>D-ribose 5-phosphate</name>
        <dbReference type="ChEBI" id="CHEBI:78346"/>
    </ligand>
</feature>
<name>A0A2H0YM20_9BACT</name>
<evidence type="ECO:0000313" key="12">
    <source>
        <dbReference type="Proteomes" id="UP000230088"/>
    </source>
</evidence>
<evidence type="ECO:0000256" key="7">
    <source>
        <dbReference type="ARBA" id="ARBA00061750"/>
    </source>
</evidence>
<feature type="active site" description="Schiff-base intermediate with D-ribose 5-phosphate" evidence="8">
    <location>
        <position position="88"/>
    </location>
</feature>
<evidence type="ECO:0000256" key="6">
    <source>
        <dbReference type="ARBA" id="ARBA00047992"/>
    </source>
</evidence>
<dbReference type="EC" id="4.3.3.6" evidence="8"/>
<evidence type="ECO:0000256" key="3">
    <source>
        <dbReference type="ARBA" id="ARBA00022898"/>
    </source>
</evidence>
<dbReference type="InterPro" id="IPR033755">
    <property type="entry name" value="PdxS/SNZ_N"/>
</dbReference>
<feature type="domain" description="PdxS/SNZ N-terminal" evidence="10">
    <location>
        <begin position="14"/>
        <end position="219"/>
    </location>
</feature>
<dbReference type="NCBIfam" id="TIGR00343">
    <property type="entry name" value="pyridoxal 5'-phosphate synthase lyase subunit PdxS"/>
    <property type="match status" value="1"/>
</dbReference>
<evidence type="ECO:0000256" key="2">
    <source>
        <dbReference type="ARBA" id="ARBA00007281"/>
    </source>
</evidence>
<gene>
    <name evidence="8" type="primary">pdxS</name>
    <name evidence="11" type="ORF">COT33_02825</name>
</gene>
<evidence type="ECO:0000256" key="4">
    <source>
        <dbReference type="ARBA" id="ARBA00023239"/>
    </source>
</evidence>
<feature type="binding site" evidence="8">
    <location>
        <position position="172"/>
    </location>
    <ligand>
        <name>D-glyceraldehyde 3-phosphate</name>
        <dbReference type="ChEBI" id="CHEBI:59776"/>
    </ligand>
</feature>
<organism evidence="11 12">
    <name type="scientific">Candidatus Nealsonbacteria bacterium CG08_land_8_20_14_0_20_38_20</name>
    <dbReference type="NCBI Taxonomy" id="1974705"/>
    <lineage>
        <taxon>Bacteria</taxon>
        <taxon>Candidatus Nealsoniibacteriota</taxon>
    </lineage>
</organism>
<evidence type="ECO:0000256" key="8">
    <source>
        <dbReference type="HAMAP-Rule" id="MF_01824"/>
    </source>
</evidence>
<dbReference type="PANTHER" id="PTHR31829">
    <property type="entry name" value="PYRIDOXAL 5'-PHOSPHATE SYNTHASE SUBUNIT SNZ1-RELATED"/>
    <property type="match status" value="1"/>
</dbReference>
<dbReference type="Pfam" id="PF01680">
    <property type="entry name" value="SOR_SNZ"/>
    <property type="match status" value="1"/>
</dbReference>
<evidence type="ECO:0000256" key="1">
    <source>
        <dbReference type="ARBA" id="ARBA00004737"/>
    </source>
</evidence>
<comment type="function">
    <text evidence="8">Catalyzes the formation of pyridoxal 5'-phosphate from ribose 5-phosphate (RBP), glyceraldehyde 3-phosphate (G3P) and ammonia. The ammonia is provided by the PdxT subunit. Can also use ribulose 5-phosphate and dihydroxyacetone phosphate as substrates, resulting from enzyme-catalyzed isomerization of RBP and G3P, respectively.</text>
</comment>
<feature type="binding site" evidence="8">
    <location>
        <position position="160"/>
    </location>
    <ligand>
        <name>D-ribose 5-phosphate</name>
        <dbReference type="ChEBI" id="CHEBI:78346"/>
    </ligand>
</feature>
<keyword evidence="4 8" id="KW-0456">Lyase</keyword>
<accession>A0A2H0YM20</accession>
<comment type="subunit">
    <text evidence="7">Homohexamer and homododecamer. In the presence of PdxT, forms a dodecamer of heterodimers.</text>
</comment>
<dbReference type="Gene3D" id="3.20.20.70">
    <property type="entry name" value="Aldolase class I"/>
    <property type="match status" value="1"/>
</dbReference>
<dbReference type="FunFam" id="3.20.20.70:FF:000001">
    <property type="entry name" value="Pyridoxine biosynthesis protein PDX1"/>
    <property type="match status" value="1"/>
</dbReference>
<dbReference type="GO" id="GO:0042823">
    <property type="term" value="P:pyridoxal phosphate biosynthetic process"/>
    <property type="evidence" value="ECO:0007669"/>
    <property type="project" value="UniProtKB-UniRule"/>
</dbReference>
<dbReference type="CDD" id="cd04727">
    <property type="entry name" value="pdxS"/>
    <property type="match status" value="1"/>
</dbReference>
<dbReference type="InterPro" id="IPR011060">
    <property type="entry name" value="RibuloseP-bd_barrel"/>
</dbReference>
<feature type="binding site" evidence="8">
    <location>
        <position position="31"/>
    </location>
    <ligand>
        <name>D-ribose 5-phosphate</name>
        <dbReference type="ChEBI" id="CHEBI:78346"/>
    </ligand>
</feature>
<evidence type="ECO:0000313" key="11">
    <source>
        <dbReference type="EMBL" id="PIS39289.1"/>
    </source>
</evidence>
<protein>
    <recommendedName>
        <fullName evidence="8">Pyridoxal 5'-phosphate synthase subunit PdxS</fullName>
        <shortName evidence="8">PLP synthase subunit PdxS</shortName>
        <ecNumber evidence="8">4.3.3.6</ecNumber>
    </recommendedName>
    <alternativeName>
        <fullName evidence="8">Pdx1</fullName>
    </alternativeName>
</protein>
<evidence type="ECO:0000259" key="10">
    <source>
        <dbReference type="Pfam" id="PF01680"/>
    </source>
</evidence>
<dbReference type="EMBL" id="PEYD01000052">
    <property type="protein sequence ID" value="PIS39289.1"/>
    <property type="molecule type" value="Genomic_DNA"/>
</dbReference>
<evidence type="ECO:0000256" key="5">
    <source>
        <dbReference type="ARBA" id="ARBA00023270"/>
    </source>
</evidence>
<comment type="similarity">
    <text evidence="2 8 9">Belongs to the PdxS/SNZ family.</text>
</comment>
<dbReference type="UniPathway" id="UPA00245"/>
<feature type="binding site" evidence="8">
    <location>
        <begin position="242"/>
        <end position="243"/>
    </location>
    <ligand>
        <name>D-ribose 5-phosphate</name>
        <dbReference type="ChEBI" id="CHEBI:78346"/>
    </ligand>
</feature>
<dbReference type="GO" id="GO:0008615">
    <property type="term" value="P:pyridoxine biosynthetic process"/>
    <property type="evidence" value="ECO:0007669"/>
    <property type="project" value="TreeGrafter"/>
</dbReference>